<keyword evidence="6 7" id="KW-0234">DNA repair</keyword>
<dbReference type="GO" id="GO:0006310">
    <property type="term" value="P:DNA recombination"/>
    <property type="evidence" value="ECO:0007669"/>
    <property type="project" value="UniProtKB-UniRule"/>
</dbReference>
<dbReference type="RefSeq" id="WP_071479318.1">
    <property type="nucleotide sequence ID" value="NZ_CP024899.1"/>
</dbReference>
<accession>A0A2K8K716</accession>
<feature type="zinc finger region" description="C4-type" evidence="7">
    <location>
        <begin position="58"/>
        <end position="73"/>
    </location>
</feature>
<dbReference type="NCBIfam" id="TIGR00615">
    <property type="entry name" value="recR"/>
    <property type="match status" value="1"/>
</dbReference>
<keyword evidence="2 7" id="KW-0227">DNA damage</keyword>
<dbReference type="PANTHER" id="PTHR30446">
    <property type="entry name" value="RECOMBINATION PROTEIN RECR"/>
    <property type="match status" value="1"/>
</dbReference>
<dbReference type="InterPro" id="IPR034137">
    <property type="entry name" value="TOPRIM_RecR"/>
</dbReference>
<dbReference type="CDD" id="cd01025">
    <property type="entry name" value="TOPRIM_recR"/>
    <property type="match status" value="1"/>
</dbReference>
<dbReference type="Gene3D" id="1.10.8.420">
    <property type="entry name" value="RecR Domain 1"/>
    <property type="match status" value="1"/>
</dbReference>
<keyword evidence="10" id="KW-1185">Reference proteome</keyword>
<dbReference type="HAMAP" id="MF_00017">
    <property type="entry name" value="RecR"/>
    <property type="match status" value="1"/>
</dbReference>
<evidence type="ECO:0000256" key="7">
    <source>
        <dbReference type="HAMAP-Rule" id="MF_00017"/>
    </source>
</evidence>
<dbReference type="KEGG" id="rbg:BG454_04935"/>
<evidence type="ECO:0000256" key="3">
    <source>
        <dbReference type="ARBA" id="ARBA00022771"/>
    </source>
</evidence>
<evidence type="ECO:0000313" key="9">
    <source>
        <dbReference type="EMBL" id="ATX65252.1"/>
    </source>
</evidence>
<comment type="similarity">
    <text evidence="7">Belongs to the RecR family.</text>
</comment>
<keyword evidence="5 7" id="KW-0233">DNA recombination</keyword>
<dbReference type="AlphaFoldDB" id="A0A2K8K716"/>
<evidence type="ECO:0000259" key="8">
    <source>
        <dbReference type="PROSITE" id="PS50880"/>
    </source>
</evidence>
<dbReference type="Proteomes" id="UP000228948">
    <property type="component" value="Chromosome"/>
</dbReference>
<organism evidence="9 10">
    <name type="scientific">Roseinatronobacter bogoriensis subsp. barguzinensis</name>
    <dbReference type="NCBI Taxonomy" id="441209"/>
    <lineage>
        <taxon>Bacteria</taxon>
        <taxon>Pseudomonadati</taxon>
        <taxon>Pseudomonadota</taxon>
        <taxon>Alphaproteobacteria</taxon>
        <taxon>Rhodobacterales</taxon>
        <taxon>Paracoccaceae</taxon>
        <taxon>Roseinatronobacter</taxon>
    </lineage>
</organism>
<dbReference type="Pfam" id="PF02132">
    <property type="entry name" value="RecR_ZnF"/>
    <property type="match status" value="1"/>
</dbReference>
<dbReference type="EMBL" id="CP024899">
    <property type="protein sequence ID" value="ATX65252.1"/>
    <property type="molecule type" value="Genomic_DNA"/>
</dbReference>
<dbReference type="SUPFAM" id="SSF111304">
    <property type="entry name" value="Recombination protein RecR"/>
    <property type="match status" value="1"/>
</dbReference>
<dbReference type="STRING" id="441209.GCA_001870665_03726"/>
<dbReference type="SMART" id="SM00493">
    <property type="entry name" value="TOPRIM"/>
    <property type="match status" value="1"/>
</dbReference>
<keyword evidence="4 7" id="KW-0862">Zinc</keyword>
<dbReference type="PROSITE" id="PS50880">
    <property type="entry name" value="TOPRIM"/>
    <property type="match status" value="1"/>
</dbReference>
<comment type="function">
    <text evidence="7">May play a role in DNA repair. It seems to be involved in an RecBC-independent recombinational process of DNA repair. It may act with RecF and RecO.</text>
</comment>
<feature type="domain" description="Toprim" evidence="8">
    <location>
        <begin position="81"/>
        <end position="176"/>
    </location>
</feature>
<dbReference type="PANTHER" id="PTHR30446:SF0">
    <property type="entry name" value="RECOMBINATION PROTEIN RECR"/>
    <property type="match status" value="1"/>
</dbReference>
<dbReference type="InterPro" id="IPR006171">
    <property type="entry name" value="TOPRIM_dom"/>
</dbReference>
<evidence type="ECO:0000256" key="2">
    <source>
        <dbReference type="ARBA" id="ARBA00022763"/>
    </source>
</evidence>
<evidence type="ECO:0000313" key="10">
    <source>
        <dbReference type="Proteomes" id="UP000228948"/>
    </source>
</evidence>
<dbReference type="InterPro" id="IPR000093">
    <property type="entry name" value="DNA_Rcmb_RecR"/>
</dbReference>
<gene>
    <name evidence="7" type="primary">recR</name>
    <name evidence="9" type="ORF">BG454_04935</name>
</gene>
<dbReference type="OrthoDB" id="9802672at2"/>
<dbReference type="Pfam" id="PF21175">
    <property type="entry name" value="RecR_C"/>
    <property type="match status" value="1"/>
</dbReference>
<dbReference type="GO" id="GO:0003677">
    <property type="term" value="F:DNA binding"/>
    <property type="evidence" value="ECO:0007669"/>
    <property type="project" value="UniProtKB-UniRule"/>
</dbReference>
<dbReference type="Gene3D" id="3.40.1360.10">
    <property type="match status" value="1"/>
</dbReference>
<dbReference type="GO" id="GO:0008270">
    <property type="term" value="F:zinc ion binding"/>
    <property type="evidence" value="ECO:0007669"/>
    <property type="project" value="UniProtKB-KW"/>
</dbReference>
<dbReference type="GO" id="GO:0006281">
    <property type="term" value="P:DNA repair"/>
    <property type="evidence" value="ECO:0007669"/>
    <property type="project" value="UniProtKB-UniRule"/>
</dbReference>
<reference evidence="9 10" key="1">
    <citation type="submission" date="2017-11" db="EMBL/GenBank/DDBJ databases">
        <title>Revised Sequence and Annotation of the Rhodobaca barguzinensis strain alga05 Genome.</title>
        <authorList>
            <person name="Kopejtka K."/>
            <person name="Tomasch J.M."/>
            <person name="Bunk B."/>
            <person name="Koblizek M."/>
        </authorList>
    </citation>
    <scope>NUCLEOTIDE SEQUENCE [LARGE SCALE GENOMIC DNA]</scope>
    <source>
        <strain evidence="10">alga05</strain>
    </source>
</reference>
<evidence type="ECO:0000256" key="1">
    <source>
        <dbReference type="ARBA" id="ARBA00022723"/>
    </source>
</evidence>
<evidence type="ECO:0000256" key="6">
    <source>
        <dbReference type="ARBA" id="ARBA00023204"/>
    </source>
</evidence>
<dbReference type="InterPro" id="IPR015967">
    <property type="entry name" value="Rcmb_RecR_Znf"/>
</dbReference>
<name>A0A2K8K716_9RHOB</name>
<dbReference type="Pfam" id="PF13662">
    <property type="entry name" value="Toprim_4"/>
    <property type="match status" value="1"/>
</dbReference>
<dbReference type="InterPro" id="IPR023627">
    <property type="entry name" value="Rcmb_RecR"/>
</dbReference>
<keyword evidence="1 7" id="KW-0479">Metal-binding</keyword>
<proteinExistence type="inferred from homology"/>
<evidence type="ECO:0000256" key="5">
    <source>
        <dbReference type="ARBA" id="ARBA00023172"/>
    </source>
</evidence>
<sequence length="199" mass="21154">MDRAPNEIEALIAQIARLPGLGPRSARRLVLHLIQRRDQSLRPLLSALDRVAQTAQICRACGNISTLALCDICADPKRATAEICVVEDVADLWAMERGGAFGGRYHVLGGTLSALDAIGPEDLRIPELVTRVQQDGTREVILALAATVDGQTTAHYIADALSPLDVQVTALAQGVPMGGELDYLDDGTIGAALRARKAV</sequence>
<protein>
    <recommendedName>
        <fullName evidence="7">Recombination protein RecR</fullName>
    </recommendedName>
</protein>
<keyword evidence="3 7" id="KW-0863">Zinc-finger</keyword>
<evidence type="ECO:0000256" key="4">
    <source>
        <dbReference type="ARBA" id="ARBA00022833"/>
    </source>
</evidence>
<dbReference type="Pfam" id="PF21176">
    <property type="entry name" value="RecR_HhH"/>
    <property type="match status" value="1"/>
</dbReference>